<dbReference type="InterPro" id="IPR001699">
    <property type="entry name" value="TF_T-box"/>
</dbReference>
<dbReference type="OrthoDB" id="7442607at2759"/>
<comment type="caution">
    <text evidence="8">The sequence shown here is derived from an EMBL/GenBank/DDBJ whole genome shotgun (WGS) entry which is preliminary data.</text>
</comment>
<organism evidence="8 9">
    <name type="scientific">Dimorphilus gyrociliatus</name>
    <dbReference type="NCBI Taxonomy" id="2664684"/>
    <lineage>
        <taxon>Eukaryota</taxon>
        <taxon>Metazoa</taxon>
        <taxon>Spiralia</taxon>
        <taxon>Lophotrochozoa</taxon>
        <taxon>Annelida</taxon>
        <taxon>Polychaeta</taxon>
        <taxon>Polychaeta incertae sedis</taxon>
        <taxon>Dinophilidae</taxon>
        <taxon>Dimorphilus</taxon>
    </lineage>
</organism>
<reference evidence="8 9" key="1">
    <citation type="submission" date="2020-08" db="EMBL/GenBank/DDBJ databases">
        <authorList>
            <person name="Hejnol A."/>
        </authorList>
    </citation>
    <scope>NUCLEOTIDE SEQUENCE [LARGE SCALE GENOMIC DNA]</scope>
</reference>
<dbReference type="GO" id="GO:0001708">
    <property type="term" value="P:cell fate specification"/>
    <property type="evidence" value="ECO:0007669"/>
    <property type="project" value="TreeGrafter"/>
</dbReference>
<dbReference type="GO" id="GO:0045893">
    <property type="term" value="P:positive regulation of DNA-templated transcription"/>
    <property type="evidence" value="ECO:0007669"/>
    <property type="project" value="InterPro"/>
</dbReference>
<evidence type="ECO:0000313" key="8">
    <source>
        <dbReference type="EMBL" id="CAD5113449.1"/>
    </source>
</evidence>
<dbReference type="GO" id="GO:0000785">
    <property type="term" value="C:chromatin"/>
    <property type="evidence" value="ECO:0007669"/>
    <property type="project" value="TreeGrafter"/>
</dbReference>
<evidence type="ECO:0000256" key="5">
    <source>
        <dbReference type="ARBA" id="ARBA00023242"/>
    </source>
</evidence>
<dbReference type="InterPro" id="IPR046360">
    <property type="entry name" value="T-box_DNA-bd"/>
</dbReference>
<keyword evidence="5 6" id="KW-0539">Nucleus</keyword>
<evidence type="ECO:0000256" key="2">
    <source>
        <dbReference type="ARBA" id="ARBA00023015"/>
    </source>
</evidence>
<keyword evidence="3 6" id="KW-0238">DNA-binding</keyword>
<feature type="domain" description="T-box" evidence="7">
    <location>
        <begin position="68"/>
        <end position="256"/>
    </location>
</feature>
<dbReference type="GO" id="GO:0005634">
    <property type="term" value="C:nucleus"/>
    <property type="evidence" value="ECO:0007669"/>
    <property type="project" value="UniProtKB-SubCell"/>
</dbReference>
<dbReference type="PROSITE" id="PS50252">
    <property type="entry name" value="TBOX_3"/>
    <property type="match status" value="1"/>
</dbReference>
<evidence type="ECO:0000256" key="3">
    <source>
        <dbReference type="ARBA" id="ARBA00023125"/>
    </source>
</evidence>
<dbReference type="Gene3D" id="2.60.40.820">
    <property type="entry name" value="Transcription factor, T-box"/>
    <property type="match status" value="1"/>
</dbReference>
<name>A0A7I8VCS5_9ANNE</name>
<accession>A0A7I8VCS5</accession>
<evidence type="ECO:0000256" key="4">
    <source>
        <dbReference type="ARBA" id="ARBA00023163"/>
    </source>
</evidence>
<protein>
    <submittedName>
        <fullName evidence="8">DgyrCDS2617</fullName>
    </submittedName>
</protein>
<dbReference type="Proteomes" id="UP000549394">
    <property type="component" value="Unassembled WGS sequence"/>
</dbReference>
<dbReference type="GO" id="GO:0000981">
    <property type="term" value="F:DNA-binding transcription factor activity, RNA polymerase II-specific"/>
    <property type="evidence" value="ECO:0007669"/>
    <property type="project" value="TreeGrafter"/>
</dbReference>
<dbReference type="InterPro" id="IPR018186">
    <property type="entry name" value="TF_T-box_CS"/>
</dbReference>
<dbReference type="InterPro" id="IPR036960">
    <property type="entry name" value="T-box_sf"/>
</dbReference>
<evidence type="ECO:0000256" key="6">
    <source>
        <dbReference type="PROSITE-ProRule" id="PRU00201"/>
    </source>
</evidence>
<proteinExistence type="predicted"/>
<gene>
    <name evidence="8" type="ORF">DGYR_LOCUS2437</name>
</gene>
<evidence type="ECO:0000256" key="1">
    <source>
        <dbReference type="ARBA" id="ARBA00004123"/>
    </source>
</evidence>
<dbReference type="PANTHER" id="PTHR11267:SF190">
    <property type="entry name" value="T-BOX TRANSCRIPTION FACTOR TBX20"/>
    <property type="match status" value="1"/>
</dbReference>
<dbReference type="SUPFAM" id="SSF49417">
    <property type="entry name" value="p53-like transcription factors"/>
    <property type="match status" value="1"/>
</dbReference>
<dbReference type="PANTHER" id="PTHR11267">
    <property type="entry name" value="T-BOX PROTEIN-RELATED"/>
    <property type="match status" value="1"/>
</dbReference>
<evidence type="ECO:0000313" key="9">
    <source>
        <dbReference type="Proteomes" id="UP000549394"/>
    </source>
</evidence>
<dbReference type="PRINTS" id="PR00937">
    <property type="entry name" value="TBOX"/>
</dbReference>
<dbReference type="AlphaFoldDB" id="A0A7I8VCS5"/>
<sequence>METEVEGKKSNNFTIAALIGEKRCADEFSDNIEPLKKLVENTGENDETEKNSCISSGSEKMVGIKCKLETIELWEKFHELGTEMIITKSGRRMFPTLRVSFGGKGLLNNEKYSVLLDIVAVDAKRYRYAYHRSCWLVAGKADPALPNRFYPHPDCNIMTGEQLSKQSISFEKVKLTNNMLDRNGHIMLNSMHKYQPRIHLVRRKEGETKAIKNLEGEEYRTFIFQETEFIAVTAYQNQLITKLKIDSNPFAKGFRDSTRLSDNHDADGAKISLASTNLLQTPSFAETDAEAYANWRQLSNFNYLPWPYGATLAERSRSLAALYHPFFWPHPTDQEENNSSSSHRYHPYLFK</sequence>
<keyword evidence="9" id="KW-1185">Reference proteome</keyword>
<keyword evidence="4" id="KW-0804">Transcription</keyword>
<dbReference type="Pfam" id="PF00907">
    <property type="entry name" value="T-box"/>
    <property type="match status" value="1"/>
</dbReference>
<comment type="subcellular location">
    <subcellularLocation>
        <location evidence="1 6">Nucleus</location>
    </subcellularLocation>
</comment>
<dbReference type="SMART" id="SM00425">
    <property type="entry name" value="TBOX"/>
    <property type="match status" value="1"/>
</dbReference>
<evidence type="ECO:0000259" key="7">
    <source>
        <dbReference type="PROSITE" id="PS50252"/>
    </source>
</evidence>
<keyword evidence="2" id="KW-0805">Transcription regulation</keyword>
<comment type="caution">
    <text evidence="6">Lacks conserved residue(s) required for the propagation of feature annotation.</text>
</comment>
<dbReference type="GO" id="GO:0007507">
    <property type="term" value="P:heart development"/>
    <property type="evidence" value="ECO:0007669"/>
    <property type="project" value="TreeGrafter"/>
</dbReference>
<dbReference type="FunFam" id="2.60.40.820:FF:000008">
    <property type="entry name" value="T-box transcription factor TBX20"/>
    <property type="match status" value="1"/>
</dbReference>
<dbReference type="GO" id="GO:0000978">
    <property type="term" value="F:RNA polymerase II cis-regulatory region sequence-specific DNA binding"/>
    <property type="evidence" value="ECO:0007669"/>
    <property type="project" value="InterPro"/>
</dbReference>
<dbReference type="PROSITE" id="PS01283">
    <property type="entry name" value="TBOX_1"/>
    <property type="match status" value="1"/>
</dbReference>
<dbReference type="InterPro" id="IPR008967">
    <property type="entry name" value="p53-like_TF_DNA-bd_sf"/>
</dbReference>
<dbReference type="EMBL" id="CAJFCJ010000003">
    <property type="protein sequence ID" value="CAD5113449.1"/>
    <property type="molecule type" value="Genomic_DNA"/>
</dbReference>